<dbReference type="Pfam" id="PF09357">
    <property type="entry name" value="RteC"/>
    <property type="match status" value="1"/>
</dbReference>
<evidence type="ECO:0000313" key="2">
    <source>
        <dbReference type="Proteomes" id="UP000240971"/>
    </source>
</evidence>
<proteinExistence type="predicted"/>
<organism evidence="1 2">
    <name type="scientific">Chitinophaga niastensis</name>
    <dbReference type="NCBI Taxonomy" id="536980"/>
    <lineage>
        <taxon>Bacteria</taxon>
        <taxon>Pseudomonadati</taxon>
        <taxon>Bacteroidota</taxon>
        <taxon>Chitinophagia</taxon>
        <taxon>Chitinophagales</taxon>
        <taxon>Chitinophagaceae</taxon>
        <taxon>Chitinophaga</taxon>
    </lineage>
</organism>
<dbReference type="Proteomes" id="UP000240971">
    <property type="component" value="Unassembled WGS sequence"/>
</dbReference>
<dbReference type="RefSeq" id="WP_106531283.1">
    <property type="nucleotide sequence ID" value="NZ_PYAW01000010.1"/>
</dbReference>
<dbReference type="EMBL" id="PYAW01000010">
    <property type="protein sequence ID" value="PSL42827.1"/>
    <property type="molecule type" value="Genomic_DNA"/>
</dbReference>
<dbReference type="InterPro" id="IPR018534">
    <property type="entry name" value="Tet_reg_excision_RteC"/>
</dbReference>
<evidence type="ECO:0000313" key="1">
    <source>
        <dbReference type="EMBL" id="PSL42827.1"/>
    </source>
</evidence>
<protein>
    <submittedName>
        <fullName evidence="1">RteC protein</fullName>
    </submittedName>
</protein>
<reference evidence="1 2" key="1">
    <citation type="submission" date="2018-03" db="EMBL/GenBank/DDBJ databases">
        <title>Genomic Encyclopedia of Archaeal and Bacterial Type Strains, Phase II (KMG-II): from individual species to whole genera.</title>
        <authorList>
            <person name="Goeker M."/>
        </authorList>
    </citation>
    <scope>NUCLEOTIDE SEQUENCE [LARGE SCALE GENOMIC DNA]</scope>
    <source>
        <strain evidence="1 2">DSM 24859</strain>
    </source>
</reference>
<name>A0A2P8H9B7_CHINA</name>
<keyword evidence="2" id="KW-1185">Reference proteome</keyword>
<dbReference type="AlphaFoldDB" id="A0A2P8H9B7"/>
<sequence>MLLAADLLLRELTAKINIFSRDPASTQIKKTEKIIQHINNALGKLKILIKTHSFINPVDEIKFYKEINPEFYSLYIYFGTIFNIQTHITPGSTKYRIKYLENQLIKIDDYFYHNLDFYKYYSSGKSELDEEYFIRGNGKADVPMDLCQVVMDREFCTPHSLKIATILANQKLKDYLNNAISDELTPLKSGETDYKTETMQWTESKVGLYELIYAFHSGKVFNNGSATIESITRYFEKIFFIELKTPTVTFQEILRRKKGLTFFLDFLRNTYLLYIEKIEERNRQKRNKP</sequence>
<gene>
    <name evidence="1" type="ORF">CLV51_11043</name>
</gene>
<dbReference type="OrthoDB" id="790983at2"/>
<accession>A0A2P8H9B7</accession>
<comment type="caution">
    <text evidence="1">The sequence shown here is derived from an EMBL/GenBank/DDBJ whole genome shotgun (WGS) entry which is preliminary data.</text>
</comment>